<feature type="region of interest" description="Disordered" evidence="1">
    <location>
        <begin position="609"/>
        <end position="640"/>
    </location>
</feature>
<evidence type="ECO:0000313" key="4">
    <source>
        <dbReference type="Proteomes" id="UP001530400"/>
    </source>
</evidence>
<feature type="compositionally biased region" description="Polar residues" evidence="1">
    <location>
        <begin position="15"/>
        <end position="25"/>
    </location>
</feature>
<accession>A0ABD3ND97</accession>
<dbReference type="InterPro" id="IPR046341">
    <property type="entry name" value="SET_dom_sf"/>
</dbReference>
<reference evidence="3 4" key="1">
    <citation type="submission" date="2024-10" db="EMBL/GenBank/DDBJ databases">
        <title>Updated reference genomes for cyclostephanoid diatoms.</title>
        <authorList>
            <person name="Roberts W.R."/>
            <person name="Alverson A.J."/>
        </authorList>
    </citation>
    <scope>NUCLEOTIDE SEQUENCE [LARGE SCALE GENOMIC DNA]</scope>
    <source>
        <strain evidence="3 4">AJA010-31</strain>
    </source>
</reference>
<comment type="caution">
    <text evidence="3">The sequence shown here is derived from an EMBL/GenBank/DDBJ whole genome shotgun (WGS) entry which is preliminary data.</text>
</comment>
<organism evidence="3 4">
    <name type="scientific">Cyclotella atomus</name>
    <dbReference type="NCBI Taxonomy" id="382360"/>
    <lineage>
        <taxon>Eukaryota</taxon>
        <taxon>Sar</taxon>
        <taxon>Stramenopiles</taxon>
        <taxon>Ochrophyta</taxon>
        <taxon>Bacillariophyta</taxon>
        <taxon>Coscinodiscophyceae</taxon>
        <taxon>Thalassiosirophycidae</taxon>
        <taxon>Stephanodiscales</taxon>
        <taxon>Stephanodiscaceae</taxon>
        <taxon>Cyclotella</taxon>
    </lineage>
</organism>
<keyword evidence="2" id="KW-0472">Membrane</keyword>
<name>A0ABD3ND97_9STRA</name>
<keyword evidence="2" id="KW-1133">Transmembrane helix</keyword>
<dbReference type="SUPFAM" id="SSF82199">
    <property type="entry name" value="SET domain"/>
    <property type="match status" value="1"/>
</dbReference>
<dbReference type="FunFam" id="3.90.1410.10:FF:000061">
    <property type="entry name" value="Predicted protein"/>
    <property type="match status" value="1"/>
</dbReference>
<dbReference type="PANTHER" id="PTHR13271">
    <property type="entry name" value="UNCHARACTERIZED PUTATIVE METHYLTRANSFERASE"/>
    <property type="match status" value="1"/>
</dbReference>
<evidence type="ECO:0000256" key="2">
    <source>
        <dbReference type="SAM" id="Phobius"/>
    </source>
</evidence>
<evidence type="ECO:0008006" key="5">
    <source>
        <dbReference type="Google" id="ProtNLM"/>
    </source>
</evidence>
<evidence type="ECO:0000313" key="3">
    <source>
        <dbReference type="EMBL" id="KAL3774046.1"/>
    </source>
</evidence>
<feature type="transmembrane region" description="Helical" evidence="2">
    <location>
        <begin position="86"/>
        <end position="112"/>
    </location>
</feature>
<feature type="compositionally biased region" description="Polar residues" evidence="1">
    <location>
        <begin position="628"/>
        <end position="640"/>
    </location>
</feature>
<dbReference type="EMBL" id="JALLPJ020001211">
    <property type="protein sequence ID" value="KAL3774046.1"/>
    <property type="molecule type" value="Genomic_DNA"/>
</dbReference>
<feature type="compositionally biased region" description="Basic residues" evidence="1">
    <location>
        <begin position="1"/>
        <end position="11"/>
    </location>
</feature>
<dbReference type="InterPro" id="IPR050600">
    <property type="entry name" value="SETD3_SETD6_MTase"/>
</dbReference>
<keyword evidence="4" id="KW-1185">Reference proteome</keyword>
<dbReference type="Gene3D" id="3.90.1410.10">
    <property type="entry name" value="set domain protein methyltransferase, domain 1"/>
    <property type="match status" value="1"/>
</dbReference>
<proteinExistence type="predicted"/>
<dbReference type="CDD" id="cd10527">
    <property type="entry name" value="SET_LSMT"/>
    <property type="match status" value="1"/>
</dbReference>
<keyword evidence="2" id="KW-0812">Transmembrane</keyword>
<feature type="region of interest" description="Disordered" evidence="1">
    <location>
        <begin position="191"/>
        <end position="229"/>
    </location>
</feature>
<evidence type="ECO:0000256" key="1">
    <source>
        <dbReference type="SAM" id="MobiDB-lite"/>
    </source>
</evidence>
<feature type="region of interest" description="Disordered" evidence="1">
    <location>
        <begin position="1"/>
        <end position="71"/>
    </location>
</feature>
<feature type="compositionally biased region" description="Low complexity" evidence="1">
    <location>
        <begin position="198"/>
        <end position="217"/>
    </location>
</feature>
<feature type="compositionally biased region" description="Polar residues" evidence="1">
    <location>
        <begin position="46"/>
        <end position="63"/>
    </location>
</feature>
<sequence>MAKKQRQLVRKVSHDTNASGSSSHPEPSLDASLDSVIHRIDEDSEQLQSTQDFTDNSVEMNDSATRHEPTKRKGFTSWLRHEQDSFLCIIAFAWLGALIGFCFGCGFLTFGYGTYQHIVRETGPGSPPAVFRKYVVSPWRVALAAKVRGRGTDSDNLDNGKSKEEPGWIYGKAVSPDYASLLSFVEPFRRPGKKLTENGQSNSNMPSSQPSQMPSGSKSNNDPTDPYFHPMSFHTLREHIIRHKRGYVHPDLGFLVPAPSGAARGIGMIRDSYNRCQINCYPGTTEEALAGSEKYLAEKALMEEMKELYPEITSEVKQEDYIDKITTPKTTTLQEVQDVLHRQATATEHPYTQQTLMMRIPLEAQITRKTALDILNPLLPEEFKAMTPLEQLDDPFLLAILLVHEGGLRTRSRFWPYIATLPPHPSCAMHRGWRQSIVDVLTALALEMGTDIQGWPNEIAKASDSMDKIAGGLAHFSAFFQFDTTMFKNPHDAMRWSLCQVASRAIAGNAEHGRLRLVPMMDLINHDEAADMFIELKGNESAIEGHFVGAVEEDAGAFVVRSMRHDRRKVLKKGQELMANYNVPHYSPLDWFINMGYVPPEREGRYTMLDPGLPRNRGSKYKTPVSGVKQQPQPNVVING</sequence>
<protein>
    <recommendedName>
        <fullName evidence="5">SET domain-containing protein</fullName>
    </recommendedName>
</protein>
<dbReference type="AlphaFoldDB" id="A0ABD3ND97"/>
<dbReference type="Proteomes" id="UP001530400">
    <property type="component" value="Unassembled WGS sequence"/>
</dbReference>
<dbReference type="PANTHER" id="PTHR13271:SF137">
    <property type="entry name" value="SET DOMAIN-CONTAINING PROTEIN"/>
    <property type="match status" value="1"/>
</dbReference>
<gene>
    <name evidence="3" type="ORF">ACHAWO_005253</name>
</gene>